<dbReference type="EMBL" id="CP014639">
    <property type="protein sequence ID" value="ANH78747.1"/>
    <property type="molecule type" value="Genomic_DNA"/>
</dbReference>
<dbReference type="AlphaFoldDB" id="A0A1A9HVM1"/>
<name>A0A1A9HVM1_9CHLA</name>
<organism evidence="1 2">
    <name type="scientific">Candidatus Chlamydia sanziniae</name>
    <dbReference type="NCBI Taxonomy" id="1806891"/>
    <lineage>
        <taxon>Bacteria</taxon>
        <taxon>Pseudomonadati</taxon>
        <taxon>Chlamydiota</taxon>
        <taxon>Chlamydiia</taxon>
        <taxon>Chlamydiales</taxon>
        <taxon>Chlamydiaceae</taxon>
        <taxon>Chlamydia/Chlamydophila group</taxon>
        <taxon>Chlamydia</taxon>
    </lineage>
</organism>
<dbReference type="KEGG" id="csaz:Cs308_0577"/>
<accession>A0A1A9HVM1</accession>
<reference evidence="1 2" key="1">
    <citation type="submission" date="2016-03" db="EMBL/GenBank/DDBJ databases">
        <title>Culture-independent genomics supports pathogen discovery for uncultivable bacteria within the genus Chlamydia.</title>
        <authorList>
            <person name="Taylor-Brown A."/>
            <person name="Bachmann N.L."/>
            <person name="Borel N."/>
            <person name="Polkinghorne A."/>
        </authorList>
    </citation>
    <scope>NUCLEOTIDE SEQUENCE [LARGE SCALE GENOMIC DNA]</scope>
    <source>
        <strain evidence="1 2">2742-308</strain>
    </source>
</reference>
<sequence>MLQINQKEINRVNSLELSTLKVHAKKVLYEVFFSCKA</sequence>
<keyword evidence="2" id="KW-1185">Reference proteome</keyword>
<evidence type="ECO:0000313" key="1">
    <source>
        <dbReference type="EMBL" id="ANH78747.1"/>
    </source>
</evidence>
<proteinExistence type="predicted"/>
<dbReference type="Proteomes" id="UP000078162">
    <property type="component" value="Chromosome"/>
</dbReference>
<gene>
    <name evidence="1" type="ORF">Cs308_0577</name>
</gene>
<evidence type="ECO:0000313" key="2">
    <source>
        <dbReference type="Proteomes" id="UP000078162"/>
    </source>
</evidence>
<protein>
    <submittedName>
        <fullName evidence="1">Uncharacterized protein</fullName>
    </submittedName>
</protein>